<dbReference type="PATRIC" id="fig|1122147.4.peg.2380"/>
<proteinExistence type="inferred from homology"/>
<dbReference type="HAMAP" id="MF_01518">
    <property type="entry name" value="Adenine_deamin"/>
    <property type="match status" value="1"/>
</dbReference>
<accession>A0A0R1XCD7</accession>
<dbReference type="eggNOG" id="COG1001">
    <property type="taxonomic scope" value="Bacteria"/>
</dbReference>
<dbReference type="InterPro" id="IPR006679">
    <property type="entry name" value="Adenine_deam"/>
</dbReference>
<dbReference type="InterPro" id="IPR026912">
    <property type="entry name" value="Adenine_deam_C"/>
</dbReference>
<evidence type="ECO:0000313" key="10">
    <source>
        <dbReference type="Proteomes" id="UP000050949"/>
    </source>
</evidence>
<evidence type="ECO:0000256" key="3">
    <source>
        <dbReference type="ARBA" id="ARBA00022801"/>
    </source>
</evidence>
<dbReference type="EC" id="3.5.4.2" evidence="2 6"/>
<dbReference type="SUPFAM" id="SSF51556">
    <property type="entry name" value="Metallo-dependent hydrolases"/>
    <property type="match status" value="1"/>
</dbReference>
<evidence type="ECO:0000256" key="2">
    <source>
        <dbReference type="ARBA" id="ARBA00012782"/>
    </source>
</evidence>
<dbReference type="EMBL" id="AZFW01000040">
    <property type="protein sequence ID" value="KRM27839.1"/>
    <property type="molecule type" value="Genomic_DNA"/>
</dbReference>
<gene>
    <name evidence="6" type="primary">ade</name>
    <name evidence="9" type="ORF">FC91_GL002302</name>
</gene>
<protein>
    <recommendedName>
        <fullName evidence="2 6">Adenine deaminase</fullName>
        <shortName evidence="6">Adenase</shortName>
        <shortName evidence="6">Adenine aminase</shortName>
        <ecNumber evidence="2 6">3.5.4.2</ecNumber>
    </recommendedName>
</protein>
<evidence type="ECO:0000256" key="4">
    <source>
        <dbReference type="ARBA" id="ARBA00023211"/>
    </source>
</evidence>
<organism evidence="9 10">
    <name type="scientific">Schleiferilactobacillus harbinensis DSM 16991</name>
    <dbReference type="NCBI Taxonomy" id="1122147"/>
    <lineage>
        <taxon>Bacteria</taxon>
        <taxon>Bacillati</taxon>
        <taxon>Bacillota</taxon>
        <taxon>Bacilli</taxon>
        <taxon>Lactobacillales</taxon>
        <taxon>Lactobacillaceae</taxon>
        <taxon>Schleiferilactobacillus</taxon>
    </lineage>
</organism>
<dbReference type="RefSeq" id="WP_027828149.1">
    <property type="nucleotide sequence ID" value="NZ_AUEH01000013.1"/>
</dbReference>
<reference evidence="9 10" key="1">
    <citation type="journal article" date="2015" name="Genome Announc.">
        <title>Expanding the biotechnology potential of lactobacilli through comparative genomics of 213 strains and associated genera.</title>
        <authorList>
            <person name="Sun Z."/>
            <person name="Harris H.M."/>
            <person name="McCann A."/>
            <person name="Guo C."/>
            <person name="Argimon S."/>
            <person name="Zhang W."/>
            <person name="Yang X."/>
            <person name="Jeffery I.B."/>
            <person name="Cooney J.C."/>
            <person name="Kagawa T.F."/>
            <person name="Liu W."/>
            <person name="Song Y."/>
            <person name="Salvetti E."/>
            <person name="Wrobel A."/>
            <person name="Rasinkangas P."/>
            <person name="Parkhill J."/>
            <person name="Rea M.C."/>
            <person name="O'Sullivan O."/>
            <person name="Ritari J."/>
            <person name="Douillard F.P."/>
            <person name="Paul Ross R."/>
            <person name="Yang R."/>
            <person name="Briner A.E."/>
            <person name="Felis G.E."/>
            <person name="de Vos W.M."/>
            <person name="Barrangou R."/>
            <person name="Klaenhammer T.R."/>
            <person name="Caufield P.W."/>
            <person name="Cui Y."/>
            <person name="Zhang H."/>
            <person name="O'Toole P.W."/>
        </authorList>
    </citation>
    <scope>NUCLEOTIDE SEQUENCE [LARGE SCALE GENOMIC DNA]</scope>
    <source>
        <strain evidence="9 10">DSM 16991</strain>
    </source>
</reference>
<dbReference type="PANTHER" id="PTHR11113">
    <property type="entry name" value="N-ACETYLGLUCOSAMINE-6-PHOSPHATE DEACETYLASE"/>
    <property type="match status" value="1"/>
</dbReference>
<name>A0A0R1XCD7_9LACO</name>
<evidence type="ECO:0000256" key="1">
    <source>
        <dbReference type="ARBA" id="ARBA00006773"/>
    </source>
</evidence>
<dbReference type="GO" id="GO:0006146">
    <property type="term" value="P:adenine catabolic process"/>
    <property type="evidence" value="ECO:0007669"/>
    <property type="project" value="InterPro"/>
</dbReference>
<dbReference type="OrthoDB" id="9775607at2"/>
<dbReference type="GO" id="GO:0000034">
    <property type="term" value="F:adenine deaminase activity"/>
    <property type="evidence" value="ECO:0007669"/>
    <property type="project" value="UniProtKB-UniRule"/>
</dbReference>
<dbReference type="Proteomes" id="UP000050949">
    <property type="component" value="Unassembled WGS sequence"/>
</dbReference>
<evidence type="ECO:0000259" key="7">
    <source>
        <dbReference type="Pfam" id="PF01979"/>
    </source>
</evidence>
<feature type="domain" description="Amidohydrolase-related" evidence="7">
    <location>
        <begin position="56"/>
        <end position="339"/>
    </location>
</feature>
<evidence type="ECO:0000313" key="9">
    <source>
        <dbReference type="EMBL" id="KRM27839.1"/>
    </source>
</evidence>
<evidence type="ECO:0000259" key="8">
    <source>
        <dbReference type="Pfam" id="PF13382"/>
    </source>
</evidence>
<dbReference type="Gene3D" id="2.30.40.10">
    <property type="entry name" value="Urease, subunit C, domain 1"/>
    <property type="match status" value="1"/>
</dbReference>
<comment type="caution">
    <text evidence="9">The sequence shown here is derived from an EMBL/GenBank/DDBJ whole genome shotgun (WGS) entry which is preliminary data.</text>
</comment>
<dbReference type="InterPro" id="IPR032466">
    <property type="entry name" value="Metal_Hydrolase"/>
</dbReference>
<feature type="domain" description="Adenine deaminase C-terminal" evidence="8">
    <location>
        <begin position="394"/>
        <end position="559"/>
    </location>
</feature>
<dbReference type="Pfam" id="PF13382">
    <property type="entry name" value="Adenine_deam_C"/>
    <property type="match status" value="1"/>
</dbReference>
<dbReference type="InterPro" id="IPR011059">
    <property type="entry name" value="Metal-dep_hydrolase_composite"/>
</dbReference>
<dbReference type="InterPro" id="IPR006680">
    <property type="entry name" value="Amidohydro-rel"/>
</dbReference>
<comment type="catalytic activity">
    <reaction evidence="5 6">
        <text>adenine + H2O + H(+) = hypoxanthine + NH4(+)</text>
        <dbReference type="Rhea" id="RHEA:23688"/>
        <dbReference type="ChEBI" id="CHEBI:15377"/>
        <dbReference type="ChEBI" id="CHEBI:15378"/>
        <dbReference type="ChEBI" id="CHEBI:16708"/>
        <dbReference type="ChEBI" id="CHEBI:17368"/>
        <dbReference type="ChEBI" id="CHEBI:28938"/>
        <dbReference type="EC" id="3.5.4.2"/>
    </reaction>
</comment>
<dbReference type="Gene3D" id="3.20.20.140">
    <property type="entry name" value="Metal-dependent hydrolases"/>
    <property type="match status" value="1"/>
</dbReference>
<evidence type="ECO:0000256" key="5">
    <source>
        <dbReference type="ARBA" id="ARBA00047720"/>
    </source>
</evidence>
<evidence type="ECO:0000256" key="6">
    <source>
        <dbReference type="HAMAP-Rule" id="MF_01518"/>
    </source>
</evidence>
<dbReference type="AlphaFoldDB" id="A0A0R1XCD7"/>
<comment type="cofactor">
    <cofactor evidence="6">
        <name>Mn(2+)</name>
        <dbReference type="ChEBI" id="CHEBI:29035"/>
    </cofactor>
</comment>
<keyword evidence="3 6" id="KW-0378">Hydrolase</keyword>
<dbReference type="Pfam" id="PF01979">
    <property type="entry name" value="Amidohydro_1"/>
    <property type="match status" value="1"/>
</dbReference>
<keyword evidence="4 6" id="KW-0464">Manganese</keyword>
<dbReference type="PANTHER" id="PTHR11113:SF2">
    <property type="entry name" value="ADENINE DEAMINASE"/>
    <property type="match status" value="1"/>
</dbReference>
<comment type="similarity">
    <text evidence="1 6">Belongs to the metallo-dependent hydrolases superfamily. Adenine deaminase family.</text>
</comment>
<sequence length="567" mass="61264">MTTVDLLLTNGHVFSSALHRFIETDVTVLDGKFYWLPAPGTFTGEAKKTIDLAGTYMIPGMVDSHMHIESSMTTPTRFGRAVAAHGTTTVIADAHEITNVAGLKGLQEFMAQPSDIDVFYAIPSSVPSTKPELETTGGIIGVAETKELLKDPRIICLGEAMNFKGITSEPDSLIRQLIAECRRERPTMPLEGHCPKYTGEDLAKFIYSGITSDHTQQTPASILEKVTNGMFVQLQKKSLTEENIAAVKDHQLFENVALVTDDVMADDLRHGHLNKIVQQAISLGLDPVDAIYMATYTPARHMGLWNRGSITPGRVADFIILRDLQAFDVVAVYKNGQLVEPAADQSPADPHAFSTDLRHSVQAKPITAADLQLRVPDDVSAVTANVIEIAAVGTFTKRVPVKLTVKDHLVQWQDAGLALLMIQERYGHGGHIAFGLVKGALSRPGAVGATWAHDHHNVMVMGTTIADMVAAQNELIAEQGGYVVAEGGQIVANAPLPIGGVVSDAPIPVLGKQIADVRQAMQDLGYHNTNEIMSFSTLSLLVSPAFKMSDKGLFDVKSQVKIPLFAE</sequence>
<dbReference type="SUPFAM" id="SSF51338">
    <property type="entry name" value="Composite domain of metallo-dependent hydrolases"/>
    <property type="match status" value="1"/>
</dbReference>